<dbReference type="AlphaFoldDB" id="A0A2K1FR65"/>
<dbReference type="PANTHER" id="PTHR41260">
    <property type="entry name" value="PROTEIN ECSC"/>
    <property type="match status" value="1"/>
</dbReference>
<dbReference type="EMBL" id="POWG01000065">
    <property type="protein sequence ID" value="PNQ95026.1"/>
    <property type="molecule type" value="Genomic_DNA"/>
</dbReference>
<dbReference type="Pfam" id="PF12787">
    <property type="entry name" value="EcsC"/>
    <property type="match status" value="1"/>
</dbReference>
<dbReference type="PANTHER" id="PTHR41260:SF1">
    <property type="entry name" value="PROTEIN ECSC"/>
    <property type="match status" value="1"/>
</dbReference>
<reference evidence="1 2" key="1">
    <citation type="submission" date="2018-01" db="EMBL/GenBank/DDBJ databases">
        <title>Whole genome sequence of Azospirillum brasilense REC3 isolated from strawberry roots.</title>
        <authorList>
            <person name="Fontana C.A."/>
            <person name="Salazar S.M."/>
            <person name="Bassi D."/>
            <person name="Puglisi E."/>
            <person name="Lovaisa N.C."/>
            <person name="Toffoli L.M."/>
            <person name="Pedraza R."/>
            <person name="Cocconcelli P.S."/>
        </authorList>
    </citation>
    <scope>NUCLEOTIDE SEQUENCE [LARGE SCALE GENOMIC DNA]</scope>
    <source>
        <strain evidence="1 2">REC3</strain>
        <plasmid evidence="1">p45unnamed</plasmid>
    </source>
</reference>
<evidence type="ECO:0000313" key="1">
    <source>
        <dbReference type="EMBL" id="PNQ95026.1"/>
    </source>
</evidence>
<dbReference type="Proteomes" id="UP000236268">
    <property type="component" value="Unassembled WGS sequence"/>
</dbReference>
<evidence type="ECO:0000313" key="2">
    <source>
        <dbReference type="Proteomes" id="UP000236268"/>
    </source>
</evidence>
<protein>
    <submittedName>
        <fullName evidence="1">Peptidase</fullName>
    </submittedName>
</protein>
<proteinExistence type="predicted"/>
<organism evidence="1 2">
    <name type="scientific">Azospirillum argentinense</name>
    <dbReference type="NCBI Taxonomy" id="2970906"/>
    <lineage>
        <taxon>Bacteria</taxon>
        <taxon>Pseudomonadati</taxon>
        <taxon>Pseudomonadota</taxon>
        <taxon>Alphaproteobacteria</taxon>
        <taxon>Rhodospirillales</taxon>
        <taxon>Azospirillaceae</taxon>
        <taxon>Azospirillum</taxon>
    </lineage>
</organism>
<dbReference type="InterPro" id="IPR024787">
    <property type="entry name" value="EcsC"/>
</dbReference>
<comment type="caution">
    <text evidence="1">The sequence shown here is derived from an EMBL/GenBank/DDBJ whole genome shotgun (WGS) entry which is preliminary data.</text>
</comment>
<accession>A0A2K1FR65</accession>
<gene>
    <name evidence="1" type="ORF">C1S70_31120</name>
</gene>
<sequence length="275" mass="29277">MTFRWSEQDKSELEVAVKNLEVPSFMTRATDLIGTPIEAGLKMLPEGAQEKIAKATHVALDKAMSAALLSLQDRSQRGASPWLHTGAVAATGALGGFFGISALLAELPVTTGIMLRSIADIARSEGEDLSAPNCAMACMEVFALGSPATKNDDEADTGYFAVRAALAAHVRQAAEYLAKTETAKGSAPVLVKLITVIAARFNITVSEKAMLQLVPVVGAAGGAIINTLFISTYQDLARGHFTIRRLERTYGAEEVRLRYNEVRTSLGLLTKPKAA</sequence>
<name>A0A2K1FR65_9PROT</name>
<dbReference type="RefSeq" id="WP_103041679.1">
    <property type="nucleotide sequence ID" value="NZ_POWG01000065.1"/>
</dbReference>
<geneLocation type="plasmid" evidence="1">
    <name>p45unnamed</name>
</geneLocation>
<keyword evidence="1" id="KW-0614">Plasmid</keyword>